<dbReference type="InterPro" id="IPR023198">
    <property type="entry name" value="PGP-like_dom2"/>
</dbReference>
<dbReference type="OrthoDB" id="9797743at2"/>
<protein>
    <submittedName>
        <fullName evidence="1">HAD family hydrolase</fullName>
    </submittedName>
</protein>
<dbReference type="SFLD" id="SFLDG01129">
    <property type="entry name" value="C1.5:_HAD__Beta-PGM__Phosphata"/>
    <property type="match status" value="1"/>
</dbReference>
<dbReference type="PANTHER" id="PTHR43481:SF4">
    <property type="entry name" value="GLYCEROL-1-PHOSPHATE PHOSPHOHYDROLASE 1-RELATED"/>
    <property type="match status" value="1"/>
</dbReference>
<dbReference type="SUPFAM" id="SSF56784">
    <property type="entry name" value="HAD-like"/>
    <property type="match status" value="1"/>
</dbReference>
<dbReference type="GO" id="GO:0050308">
    <property type="term" value="F:sugar-phosphatase activity"/>
    <property type="evidence" value="ECO:0007669"/>
    <property type="project" value="TreeGrafter"/>
</dbReference>
<dbReference type="InterPro" id="IPR051806">
    <property type="entry name" value="HAD-like_SPP"/>
</dbReference>
<evidence type="ECO:0000313" key="4">
    <source>
        <dbReference type="Proteomes" id="UP000275024"/>
    </source>
</evidence>
<proteinExistence type="predicted"/>
<dbReference type="Gene3D" id="1.10.150.240">
    <property type="entry name" value="Putative phosphatase, domain 2"/>
    <property type="match status" value="1"/>
</dbReference>
<dbReference type="Proteomes" id="UP000275024">
    <property type="component" value="Unassembled WGS sequence"/>
</dbReference>
<dbReference type="AlphaFoldDB" id="A0A3A9WGQ3"/>
<dbReference type="Proteomes" id="UP000268652">
    <property type="component" value="Unassembled WGS sequence"/>
</dbReference>
<dbReference type="EMBL" id="RBDY01000003">
    <property type="protein sequence ID" value="RKN25969.1"/>
    <property type="molecule type" value="Genomic_DNA"/>
</dbReference>
<dbReference type="SFLD" id="SFLDS00003">
    <property type="entry name" value="Haloacid_Dehalogenase"/>
    <property type="match status" value="1"/>
</dbReference>
<name>A0A3A9WGQ3_9ACTN</name>
<dbReference type="NCBIfam" id="TIGR01509">
    <property type="entry name" value="HAD-SF-IA-v3"/>
    <property type="match status" value="1"/>
</dbReference>
<organism evidence="1 4">
    <name type="scientific">Streptomyces radicis</name>
    <dbReference type="NCBI Taxonomy" id="1750517"/>
    <lineage>
        <taxon>Bacteria</taxon>
        <taxon>Bacillati</taxon>
        <taxon>Actinomycetota</taxon>
        <taxon>Actinomycetes</taxon>
        <taxon>Kitasatosporales</taxon>
        <taxon>Streptomycetaceae</taxon>
        <taxon>Streptomyces</taxon>
    </lineage>
</organism>
<dbReference type="InterPro" id="IPR036412">
    <property type="entry name" value="HAD-like_sf"/>
</dbReference>
<sequence>MVTVPEPELWNCRAVVFDTDGVITDSAGVHAAAWKEAFDTVPGVDPPFDAGEDYRRHVDGKSRLDGAAAFLAARGIDLPVGNPEDLPGTDSVCAVAARKEDFFVRRLGEGGVDVWPGTVRLLLALHDVGVRCAAVSSSRHARDLLARAGVRSLLQTVVDGNDMARLGLPGKPDPALFLEGARRLSVQAGEAAVVEDALAGVEAGRAGGFRMVIGVDRVGGPTSEDDLLDHGADVVVRDLAQFLTDNDEGGPSGDLATGGA</sequence>
<dbReference type="Gene3D" id="3.40.50.1000">
    <property type="entry name" value="HAD superfamily/HAD-like"/>
    <property type="match status" value="1"/>
</dbReference>
<reference evidence="3 4" key="1">
    <citation type="submission" date="2018-09" db="EMBL/GenBank/DDBJ databases">
        <title>Streptomyces sp. nov. DS1-2, an endophytic actinomycete isolated from roots of Dendrobium scabrilingue.</title>
        <authorList>
            <person name="Kuncharoen N."/>
            <person name="Kudo T."/>
            <person name="Ohkuma M."/>
            <person name="Yuki M."/>
            <person name="Tanasupawat S."/>
        </authorList>
    </citation>
    <scope>NUCLEOTIDE SEQUENCE [LARGE SCALE GENOMIC DNA]</scope>
    <source>
        <strain evidence="1 4">AZ1-7</strain>
        <strain evidence="2 3">DS1-2</strain>
    </source>
</reference>
<dbReference type="InterPro" id="IPR023214">
    <property type="entry name" value="HAD_sf"/>
</dbReference>
<evidence type="ECO:0000313" key="3">
    <source>
        <dbReference type="Proteomes" id="UP000268652"/>
    </source>
</evidence>
<dbReference type="PANTHER" id="PTHR43481">
    <property type="entry name" value="FRUCTOSE-1-PHOSPHATE PHOSPHATASE"/>
    <property type="match status" value="1"/>
</dbReference>
<dbReference type="EMBL" id="RBDX01000002">
    <property type="protein sequence ID" value="RKN11979.1"/>
    <property type="molecule type" value="Genomic_DNA"/>
</dbReference>
<keyword evidence="3" id="KW-1185">Reference proteome</keyword>
<gene>
    <name evidence="2" type="ORF">D7318_07005</name>
    <name evidence="1" type="ORF">D7319_03475</name>
</gene>
<keyword evidence="1" id="KW-0378">Hydrolase</keyword>
<dbReference type="RefSeq" id="WP_120695980.1">
    <property type="nucleotide sequence ID" value="NZ_RBDX01000002.1"/>
</dbReference>
<dbReference type="Pfam" id="PF00702">
    <property type="entry name" value="Hydrolase"/>
    <property type="match status" value="1"/>
</dbReference>
<accession>A0A3A9WGQ3</accession>
<evidence type="ECO:0000313" key="1">
    <source>
        <dbReference type="EMBL" id="RKN11979.1"/>
    </source>
</evidence>
<evidence type="ECO:0000313" key="2">
    <source>
        <dbReference type="EMBL" id="RKN25969.1"/>
    </source>
</evidence>
<comment type="caution">
    <text evidence="1">The sequence shown here is derived from an EMBL/GenBank/DDBJ whole genome shotgun (WGS) entry which is preliminary data.</text>
</comment>
<dbReference type="InterPro" id="IPR006439">
    <property type="entry name" value="HAD-SF_hydro_IA"/>
</dbReference>